<comment type="caution">
    <text evidence="1">The sequence shown here is derived from an EMBL/GenBank/DDBJ whole genome shotgun (WGS) entry which is preliminary data.</text>
</comment>
<reference evidence="1 2" key="1">
    <citation type="journal article" date="2019" name="Sci. Rep.">
        <title>Orb-weaving spider Araneus ventricosus genome elucidates the spidroin gene catalogue.</title>
        <authorList>
            <person name="Kono N."/>
            <person name="Nakamura H."/>
            <person name="Ohtoshi R."/>
            <person name="Moran D.A.P."/>
            <person name="Shinohara A."/>
            <person name="Yoshida Y."/>
            <person name="Fujiwara M."/>
            <person name="Mori M."/>
            <person name="Tomita M."/>
            <person name="Arakawa K."/>
        </authorList>
    </citation>
    <scope>NUCLEOTIDE SEQUENCE [LARGE SCALE GENOMIC DNA]</scope>
</reference>
<dbReference type="EMBL" id="BGPR01003429">
    <property type="protein sequence ID" value="GBM88032.1"/>
    <property type="molecule type" value="Genomic_DNA"/>
</dbReference>
<evidence type="ECO:0000313" key="1">
    <source>
        <dbReference type="EMBL" id="GBM88032.1"/>
    </source>
</evidence>
<sequence length="93" mass="10489">MDLPWWPSGKVPASKPDFAEDPKCLCAWCMLNLEWVKRPLAGVVRTFGEGLPAQEPRSGDLSRNFRETSRLVGNLYKPEMPKPVVLFGVYIVV</sequence>
<keyword evidence="2" id="KW-1185">Reference proteome</keyword>
<proteinExistence type="predicted"/>
<accession>A0A4Y2JFH9</accession>
<dbReference type="Proteomes" id="UP000499080">
    <property type="component" value="Unassembled WGS sequence"/>
</dbReference>
<gene>
    <name evidence="1" type="ORF">AVEN_27776_1</name>
</gene>
<name>A0A4Y2JFH9_ARAVE</name>
<evidence type="ECO:0000313" key="2">
    <source>
        <dbReference type="Proteomes" id="UP000499080"/>
    </source>
</evidence>
<organism evidence="1 2">
    <name type="scientific">Araneus ventricosus</name>
    <name type="common">Orbweaver spider</name>
    <name type="synonym">Epeira ventricosa</name>
    <dbReference type="NCBI Taxonomy" id="182803"/>
    <lineage>
        <taxon>Eukaryota</taxon>
        <taxon>Metazoa</taxon>
        <taxon>Ecdysozoa</taxon>
        <taxon>Arthropoda</taxon>
        <taxon>Chelicerata</taxon>
        <taxon>Arachnida</taxon>
        <taxon>Araneae</taxon>
        <taxon>Araneomorphae</taxon>
        <taxon>Entelegynae</taxon>
        <taxon>Araneoidea</taxon>
        <taxon>Araneidae</taxon>
        <taxon>Araneus</taxon>
    </lineage>
</organism>
<dbReference type="AlphaFoldDB" id="A0A4Y2JFH9"/>
<protein>
    <submittedName>
        <fullName evidence="1">Uncharacterized protein</fullName>
    </submittedName>
</protein>